<keyword evidence="2" id="KW-1185">Reference proteome</keyword>
<evidence type="ECO:0000313" key="1">
    <source>
        <dbReference type="EMBL" id="MPC51852.1"/>
    </source>
</evidence>
<proteinExistence type="predicted"/>
<comment type="caution">
    <text evidence="1">The sequence shown here is derived from an EMBL/GenBank/DDBJ whole genome shotgun (WGS) entry which is preliminary data.</text>
</comment>
<dbReference type="AlphaFoldDB" id="A0A5B7FZ04"/>
<gene>
    <name evidence="1" type="ORF">E2C01_045706</name>
</gene>
<accession>A0A5B7FZ04</accession>
<protein>
    <submittedName>
        <fullName evidence="1">Uncharacterized protein</fullName>
    </submittedName>
</protein>
<name>A0A5B7FZ04_PORTR</name>
<dbReference type="EMBL" id="VSRR010010454">
    <property type="protein sequence ID" value="MPC51852.1"/>
    <property type="molecule type" value="Genomic_DNA"/>
</dbReference>
<evidence type="ECO:0000313" key="2">
    <source>
        <dbReference type="Proteomes" id="UP000324222"/>
    </source>
</evidence>
<organism evidence="1 2">
    <name type="scientific">Portunus trituberculatus</name>
    <name type="common">Swimming crab</name>
    <name type="synonym">Neptunus trituberculatus</name>
    <dbReference type="NCBI Taxonomy" id="210409"/>
    <lineage>
        <taxon>Eukaryota</taxon>
        <taxon>Metazoa</taxon>
        <taxon>Ecdysozoa</taxon>
        <taxon>Arthropoda</taxon>
        <taxon>Crustacea</taxon>
        <taxon>Multicrustacea</taxon>
        <taxon>Malacostraca</taxon>
        <taxon>Eumalacostraca</taxon>
        <taxon>Eucarida</taxon>
        <taxon>Decapoda</taxon>
        <taxon>Pleocyemata</taxon>
        <taxon>Brachyura</taxon>
        <taxon>Eubrachyura</taxon>
        <taxon>Portunoidea</taxon>
        <taxon>Portunidae</taxon>
        <taxon>Portuninae</taxon>
        <taxon>Portunus</taxon>
    </lineage>
</organism>
<reference evidence="1 2" key="1">
    <citation type="submission" date="2019-05" db="EMBL/GenBank/DDBJ databases">
        <title>Another draft genome of Portunus trituberculatus and its Hox gene families provides insights of decapod evolution.</title>
        <authorList>
            <person name="Jeong J.-H."/>
            <person name="Song I."/>
            <person name="Kim S."/>
            <person name="Choi T."/>
            <person name="Kim D."/>
            <person name="Ryu S."/>
            <person name="Kim W."/>
        </authorList>
    </citation>
    <scope>NUCLEOTIDE SEQUENCE [LARGE SCALE GENOMIC DNA]</scope>
    <source>
        <tissue evidence="1">Muscle</tissue>
    </source>
</reference>
<dbReference type="Proteomes" id="UP000324222">
    <property type="component" value="Unassembled WGS sequence"/>
</dbReference>
<sequence>MTVVGQSAERWYSQALSGSCKAALTTSAIGSSRANSLWWRKAPSGQCAARVSLHRTQERNS</sequence>